<feature type="chain" id="PRO_5020282919" evidence="2">
    <location>
        <begin position="23"/>
        <end position="400"/>
    </location>
</feature>
<reference evidence="3 4" key="1">
    <citation type="submission" date="2019-03" db="EMBL/GenBank/DDBJ databases">
        <title>Genomic Encyclopedia of Type Strains, Phase IV (KMG-IV): sequencing the most valuable type-strain genomes for metagenomic binning, comparative biology and taxonomic classification.</title>
        <authorList>
            <person name="Goeker M."/>
        </authorList>
    </citation>
    <scope>NUCLEOTIDE SEQUENCE [LARGE SCALE GENOMIC DNA]</scope>
    <source>
        <strain evidence="3 4">DSM 18577</strain>
    </source>
</reference>
<gene>
    <name evidence="3" type="ORF">EV690_2298</name>
</gene>
<feature type="repeat" description="TPR" evidence="1">
    <location>
        <begin position="145"/>
        <end position="178"/>
    </location>
</feature>
<evidence type="ECO:0000256" key="1">
    <source>
        <dbReference type="PROSITE-ProRule" id="PRU00339"/>
    </source>
</evidence>
<dbReference type="Gene3D" id="1.25.40.10">
    <property type="entry name" value="Tetratricopeptide repeat domain"/>
    <property type="match status" value="1"/>
</dbReference>
<name>A0A4R1JMK7_9GAMM</name>
<dbReference type="RefSeq" id="WP_131913085.1">
    <property type="nucleotide sequence ID" value="NZ_OU594967.1"/>
</dbReference>
<dbReference type="InterPro" id="IPR019734">
    <property type="entry name" value="TPR_rpt"/>
</dbReference>
<sequence>MKRSLCLNLLVLLFLWPLQALCGQIPQYDYNQINSAQTLLSDGQPQQAKTQMVKFLADLGNSSQRRYSKALAQLVLGRSALALNENKQALKAFSHAYHSHQLAQQQSQSLLLTIAQLQLNLKKWQLGVNSLNSWLKITPAKEHQANHYYLLSYGYYELNSWNKGLHALKTALQMKPSASTNWYQLGIAIAIHLKNWTIAQDWQRVVVMRSPNQINQWQQLASLELRAKHPKQALASMRMAWQNNLFSRSEHYQLLMQLAASQHIPYLAAQVMEDGFAKKKLKRTKDNLQQWADLLNQARQYKQALAPLKELAARFPSKEHYQNYLSTLLVTHQWQQVIKLQQQAKRYHADSAQLQLDAAIAACQIKKFNLAKKLFEPLTHHPQVSDQAHAWLSYIQQLNT</sequence>
<evidence type="ECO:0000256" key="2">
    <source>
        <dbReference type="SAM" id="SignalP"/>
    </source>
</evidence>
<dbReference type="SUPFAM" id="SSF48452">
    <property type="entry name" value="TPR-like"/>
    <property type="match status" value="2"/>
</dbReference>
<evidence type="ECO:0000313" key="3">
    <source>
        <dbReference type="EMBL" id="TCK52190.1"/>
    </source>
</evidence>
<protein>
    <submittedName>
        <fullName evidence="3">Uncharacterized protein</fullName>
    </submittedName>
</protein>
<feature type="signal peptide" evidence="2">
    <location>
        <begin position="1"/>
        <end position="22"/>
    </location>
</feature>
<comment type="caution">
    <text evidence="3">The sequence shown here is derived from an EMBL/GenBank/DDBJ whole genome shotgun (WGS) entry which is preliminary data.</text>
</comment>
<keyword evidence="4" id="KW-1185">Reference proteome</keyword>
<dbReference type="AlphaFoldDB" id="A0A4R1JMK7"/>
<accession>A0A4R1JMK7</accession>
<evidence type="ECO:0000313" key="4">
    <source>
        <dbReference type="Proteomes" id="UP000295565"/>
    </source>
</evidence>
<dbReference type="InterPro" id="IPR011990">
    <property type="entry name" value="TPR-like_helical_dom_sf"/>
</dbReference>
<dbReference type="OrthoDB" id="5574348at2"/>
<keyword evidence="2" id="KW-0732">Signal</keyword>
<organism evidence="3 4">
    <name type="scientific">Celerinatantimonas diazotrophica</name>
    <dbReference type="NCBI Taxonomy" id="412034"/>
    <lineage>
        <taxon>Bacteria</taxon>
        <taxon>Pseudomonadati</taxon>
        <taxon>Pseudomonadota</taxon>
        <taxon>Gammaproteobacteria</taxon>
        <taxon>Celerinatantimonadaceae</taxon>
        <taxon>Celerinatantimonas</taxon>
    </lineage>
</organism>
<keyword evidence="1" id="KW-0802">TPR repeat</keyword>
<dbReference type="EMBL" id="SMGD01000013">
    <property type="protein sequence ID" value="TCK52190.1"/>
    <property type="molecule type" value="Genomic_DNA"/>
</dbReference>
<dbReference type="PROSITE" id="PS50005">
    <property type="entry name" value="TPR"/>
    <property type="match status" value="1"/>
</dbReference>
<proteinExistence type="predicted"/>
<dbReference type="Proteomes" id="UP000295565">
    <property type="component" value="Unassembled WGS sequence"/>
</dbReference>